<evidence type="ECO:0000313" key="1">
    <source>
        <dbReference type="EMBL" id="KAI8423491.1"/>
    </source>
</evidence>
<evidence type="ECO:0000313" key="2">
    <source>
        <dbReference type="Proteomes" id="UP001064048"/>
    </source>
</evidence>
<keyword evidence="2" id="KW-1185">Reference proteome</keyword>
<sequence>MVLTHQHVTLSGVHVSVRQRRQQARRRSAMINRRVSECQRMHAPPRKKKNINSKSDKGNSFEGNKSYLKLHVSWVVKQKVASAIHSVGATFYKYLYSERLHSGGVVNSVSARGQARVDAHLRLGIQYGQHERQQQFHAASNSYGQILIPAYRQVTTASCRRLGCFVCSRINEHTLYPRRQFQYARVLSYDLKLQHAVYE</sequence>
<dbReference type="Proteomes" id="UP001064048">
    <property type="component" value="Chromosome 22"/>
</dbReference>
<accession>A0ACC0JH68</accession>
<reference evidence="1 2" key="1">
    <citation type="journal article" date="2022" name="Genome Biol. Evol.">
        <title>The Spruce Budworm Genome: Reconstructing the Evolutionary History of Antifreeze Proteins.</title>
        <authorList>
            <person name="Beliveau C."/>
            <person name="Gagne P."/>
            <person name="Picq S."/>
            <person name="Vernygora O."/>
            <person name="Keeling C.I."/>
            <person name="Pinkney K."/>
            <person name="Doucet D."/>
            <person name="Wen F."/>
            <person name="Johnston J.S."/>
            <person name="Maaroufi H."/>
            <person name="Boyle B."/>
            <person name="Laroche J."/>
            <person name="Dewar K."/>
            <person name="Juretic N."/>
            <person name="Blackburn G."/>
            <person name="Nisole A."/>
            <person name="Brunet B."/>
            <person name="Brandao M."/>
            <person name="Lumley L."/>
            <person name="Duan J."/>
            <person name="Quan G."/>
            <person name="Lucarotti C.J."/>
            <person name="Roe A.D."/>
            <person name="Sperling F.A.H."/>
            <person name="Levesque R.C."/>
            <person name="Cusson M."/>
        </authorList>
    </citation>
    <scope>NUCLEOTIDE SEQUENCE [LARGE SCALE GENOMIC DNA]</scope>
    <source>
        <strain evidence="1">Glfc:IPQL:Cfum</strain>
    </source>
</reference>
<name>A0ACC0JH68_CHOFU</name>
<dbReference type="EMBL" id="CM046122">
    <property type="protein sequence ID" value="KAI8423491.1"/>
    <property type="molecule type" value="Genomic_DNA"/>
</dbReference>
<organism evidence="1 2">
    <name type="scientific">Choristoneura fumiferana</name>
    <name type="common">Spruce budworm moth</name>
    <name type="synonym">Archips fumiferana</name>
    <dbReference type="NCBI Taxonomy" id="7141"/>
    <lineage>
        <taxon>Eukaryota</taxon>
        <taxon>Metazoa</taxon>
        <taxon>Ecdysozoa</taxon>
        <taxon>Arthropoda</taxon>
        <taxon>Hexapoda</taxon>
        <taxon>Insecta</taxon>
        <taxon>Pterygota</taxon>
        <taxon>Neoptera</taxon>
        <taxon>Endopterygota</taxon>
        <taxon>Lepidoptera</taxon>
        <taxon>Glossata</taxon>
        <taxon>Ditrysia</taxon>
        <taxon>Tortricoidea</taxon>
        <taxon>Tortricidae</taxon>
        <taxon>Tortricinae</taxon>
        <taxon>Choristoneura</taxon>
    </lineage>
</organism>
<comment type="caution">
    <text evidence="1">The sequence shown here is derived from an EMBL/GenBank/DDBJ whole genome shotgun (WGS) entry which is preliminary data.</text>
</comment>
<proteinExistence type="predicted"/>
<gene>
    <name evidence="1" type="ORF">MSG28_012605</name>
</gene>
<protein>
    <submittedName>
        <fullName evidence="1">Uncharacterized protein</fullName>
    </submittedName>
</protein>